<dbReference type="InterPro" id="IPR000014">
    <property type="entry name" value="PAS"/>
</dbReference>
<dbReference type="EMBL" id="AKWZ02000010">
    <property type="protein sequence ID" value="EPG73108.1"/>
    <property type="molecule type" value="Genomic_DNA"/>
</dbReference>
<dbReference type="SUPFAM" id="SSF55874">
    <property type="entry name" value="ATPase domain of HSP90 chaperone/DNA topoisomerase II/histidine kinase"/>
    <property type="match status" value="1"/>
</dbReference>
<dbReference type="Pfam" id="PF08447">
    <property type="entry name" value="PAS_3"/>
    <property type="match status" value="2"/>
</dbReference>
<dbReference type="GO" id="GO:0000155">
    <property type="term" value="F:phosphorelay sensor kinase activity"/>
    <property type="evidence" value="ECO:0007669"/>
    <property type="project" value="InterPro"/>
</dbReference>
<dbReference type="PANTHER" id="PTHR43304">
    <property type="entry name" value="PHYTOCHROME-LIKE PROTEIN CPH1"/>
    <property type="match status" value="1"/>
</dbReference>
<evidence type="ECO:0000256" key="3">
    <source>
        <dbReference type="ARBA" id="ARBA00022553"/>
    </source>
</evidence>
<dbReference type="InterPro" id="IPR001610">
    <property type="entry name" value="PAC"/>
</dbReference>
<name>S3UV36_9LEPT</name>
<dbReference type="InterPro" id="IPR004358">
    <property type="entry name" value="Sig_transdc_His_kin-like_C"/>
</dbReference>
<dbReference type="Gene3D" id="2.10.70.100">
    <property type="match status" value="1"/>
</dbReference>
<gene>
    <name evidence="9" type="ORF">LEP1GSC058_3545</name>
</gene>
<comment type="caution">
    <text evidence="9">The sequence shown here is derived from an EMBL/GenBank/DDBJ whole genome shotgun (WGS) entry which is preliminary data.</text>
</comment>
<evidence type="ECO:0000256" key="2">
    <source>
        <dbReference type="ARBA" id="ARBA00012438"/>
    </source>
</evidence>
<evidence type="ECO:0000259" key="8">
    <source>
        <dbReference type="PROSITE" id="PS50113"/>
    </source>
</evidence>
<evidence type="ECO:0000313" key="9">
    <source>
        <dbReference type="EMBL" id="EPG73108.1"/>
    </source>
</evidence>
<evidence type="ECO:0000259" key="6">
    <source>
        <dbReference type="PROSITE" id="PS50109"/>
    </source>
</evidence>
<dbReference type="Pfam" id="PF13426">
    <property type="entry name" value="PAS_9"/>
    <property type="match status" value="1"/>
</dbReference>
<dbReference type="SMART" id="SM00388">
    <property type="entry name" value="HisKA"/>
    <property type="match status" value="1"/>
</dbReference>
<reference evidence="9" key="1">
    <citation type="submission" date="2013-04" db="EMBL/GenBank/DDBJ databases">
        <authorList>
            <person name="Harkins D.M."/>
            <person name="Durkin A.S."/>
            <person name="Selengut J.D."/>
            <person name="Sanka R."/>
            <person name="DePew J."/>
            <person name="Purushe J."/>
            <person name="Ahmed A."/>
            <person name="van der Linden H."/>
            <person name="Goris M.G.A."/>
            <person name="Hartskeerl R.A."/>
            <person name="Vinetz J.M."/>
            <person name="Sutton G.G."/>
            <person name="Nelson W.C."/>
            <person name="Fouts D.E."/>
        </authorList>
    </citation>
    <scope>NUCLEOTIDE SEQUENCE [LARGE SCALE GENOMIC DNA]</scope>
    <source>
        <strain evidence="9">BUT 6</strain>
    </source>
</reference>
<dbReference type="SMART" id="SM00387">
    <property type="entry name" value="HATPase_c"/>
    <property type="match status" value="1"/>
</dbReference>
<dbReference type="InterPro" id="IPR036890">
    <property type="entry name" value="HATPase_C_sf"/>
</dbReference>
<dbReference type="Gene3D" id="3.30.450.20">
    <property type="entry name" value="PAS domain"/>
    <property type="match status" value="3"/>
</dbReference>
<dbReference type="InterPro" id="IPR003661">
    <property type="entry name" value="HisK_dim/P_dom"/>
</dbReference>
<dbReference type="EC" id="2.7.13.3" evidence="2"/>
<dbReference type="NCBIfam" id="TIGR00229">
    <property type="entry name" value="sensory_box"/>
    <property type="match status" value="2"/>
</dbReference>
<keyword evidence="10" id="KW-1185">Reference proteome</keyword>
<evidence type="ECO:0000256" key="5">
    <source>
        <dbReference type="ARBA" id="ARBA00022777"/>
    </source>
</evidence>
<dbReference type="PROSITE" id="PS50112">
    <property type="entry name" value="PAS"/>
    <property type="match status" value="2"/>
</dbReference>
<dbReference type="InterPro" id="IPR036097">
    <property type="entry name" value="HisK_dim/P_sf"/>
</dbReference>
<dbReference type="PRINTS" id="PR00344">
    <property type="entry name" value="BCTRLSENSOR"/>
</dbReference>
<evidence type="ECO:0000256" key="4">
    <source>
        <dbReference type="ARBA" id="ARBA00022679"/>
    </source>
</evidence>
<proteinExistence type="predicted"/>
<accession>S3UV36</accession>
<sequence length="637" mass="73035">MKVRETSAVMPSPVNGLDFFQTLVEKSRDLICLHDINGIYLYANPRAHELTGYNSSELVNRDPYDFIHPEDREKVRRESYDLAKQGGVPPLSDYRFLHKNGAYVWLQTVTQPISDDSGKVKYLHTTTREITNQVSLTEKLKLEERFSCLMSELAHVGAWESDFRTGTIYWSSEVYRIFERDERKGIDKVAVYSYSHPEDLAIVSYCNKKLGETGESYSLEHRIIAESGQIKWLRSQGKAIYVDGKITGIYGAIQDITLSKIVEEEIRLSEKKFSLAFHNSGIGIFLLDKEGRFLEVNQSFSNLIGYLPEELWTKKFSDITFSEDIATGLEIFERVLSGEKESVQLIKRYVHKRGSLIWALVTSVAVRKDSGELMFVVSQVQDISRRRTLENILREKNSRLKSVGKNLTERINQLEEFNQIVSHNIRSPIGNISTLVKFLEEAETEDEKKEFIEYLKQAASQLHSTLNELVEVIKIRQNARVSSEQISFDEIFAKVRSMFLGQIMEVGADIFADFSSAPEILYPRVYLESILLNLLSNALKYRSPKRKLIVAFRTHWQNNNLILEVADNGLGMDLNKYGNQIFKLHKTFHRNKEGKGLGLFMTKNQVESLGGEIIVDSEIDRGTKFLVQLTKANEFSI</sequence>
<feature type="domain" description="PAC" evidence="8">
    <location>
        <begin position="90"/>
        <end position="142"/>
    </location>
</feature>
<dbReference type="PROSITE" id="PS50113">
    <property type="entry name" value="PAC"/>
    <property type="match status" value="3"/>
</dbReference>
<keyword evidence="5" id="KW-0418">Kinase</keyword>
<dbReference type="Pfam" id="PF00512">
    <property type="entry name" value="HisKA"/>
    <property type="match status" value="1"/>
</dbReference>
<feature type="domain" description="PAC" evidence="8">
    <location>
        <begin position="217"/>
        <end position="268"/>
    </location>
</feature>
<feature type="domain" description="PAS" evidence="7">
    <location>
        <begin position="16"/>
        <end position="86"/>
    </location>
</feature>
<dbReference type="InterPro" id="IPR000700">
    <property type="entry name" value="PAS-assoc_C"/>
</dbReference>
<keyword evidence="4" id="KW-0808">Transferase</keyword>
<dbReference type="Gene3D" id="1.10.287.130">
    <property type="match status" value="1"/>
</dbReference>
<feature type="domain" description="PAS" evidence="7">
    <location>
        <begin position="269"/>
        <end position="339"/>
    </location>
</feature>
<keyword evidence="3" id="KW-0597">Phosphoprotein</keyword>
<dbReference type="InterPro" id="IPR005467">
    <property type="entry name" value="His_kinase_dom"/>
</dbReference>
<dbReference type="SMART" id="SM00086">
    <property type="entry name" value="PAC"/>
    <property type="match status" value="3"/>
</dbReference>
<dbReference type="PANTHER" id="PTHR43304:SF1">
    <property type="entry name" value="PAC DOMAIN-CONTAINING PROTEIN"/>
    <property type="match status" value="1"/>
</dbReference>
<organism evidence="9 10">
    <name type="scientific">Leptospira fainei serovar Hurstbridge str. BUT 6</name>
    <dbReference type="NCBI Taxonomy" id="1193011"/>
    <lineage>
        <taxon>Bacteria</taxon>
        <taxon>Pseudomonadati</taxon>
        <taxon>Spirochaetota</taxon>
        <taxon>Spirochaetia</taxon>
        <taxon>Leptospirales</taxon>
        <taxon>Leptospiraceae</taxon>
        <taxon>Leptospira</taxon>
    </lineage>
</organism>
<dbReference type="InterPro" id="IPR052162">
    <property type="entry name" value="Sensor_kinase/Photoreceptor"/>
</dbReference>
<dbReference type="SUPFAM" id="SSF55785">
    <property type="entry name" value="PYP-like sensor domain (PAS domain)"/>
    <property type="match status" value="3"/>
</dbReference>
<dbReference type="Pfam" id="PF02518">
    <property type="entry name" value="HATPase_c"/>
    <property type="match status" value="1"/>
</dbReference>
<comment type="catalytic activity">
    <reaction evidence="1">
        <text>ATP + protein L-histidine = ADP + protein N-phospho-L-histidine.</text>
        <dbReference type="EC" id="2.7.13.3"/>
    </reaction>
</comment>
<dbReference type="SUPFAM" id="SSF47384">
    <property type="entry name" value="Homodimeric domain of signal transducing histidine kinase"/>
    <property type="match status" value="1"/>
</dbReference>
<dbReference type="Proteomes" id="UP000014540">
    <property type="component" value="Unassembled WGS sequence"/>
</dbReference>
<dbReference type="AlphaFoldDB" id="S3UV36"/>
<dbReference type="CDD" id="cd00082">
    <property type="entry name" value="HisKA"/>
    <property type="match status" value="1"/>
</dbReference>
<dbReference type="InterPro" id="IPR003594">
    <property type="entry name" value="HATPase_dom"/>
</dbReference>
<protein>
    <recommendedName>
        <fullName evidence="2">histidine kinase</fullName>
        <ecNumber evidence="2">2.7.13.3</ecNumber>
    </recommendedName>
</protein>
<dbReference type="STRING" id="1193011.LEP1GSC058_3545"/>
<feature type="domain" description="PAC" evidence="8">
    <location>
        <begin position="339"/>
        <end position="395"/>
    </location>
</feature>
<dbReference type="Gene3D" id="3.30.565.10">
    <property type="entry name" value="Histidine kinase-like ATPase, C-terminal domain"/>
    <property type="match status" value="1"/>
</dbReference>
<dbReference type="InterPro" id="IPR013655">
    <property type="entry name" value="PAS_fold_3"/>
</dbReference>
<dbReference type="RefSeq" id="WP_016549598.1">
    <property type="nucleotide sequence ID" value="NZ_AKWZ02000010.1"/>
</dbReference>
<dbReference type="PROSITE" id="PS50109">
    <property type="entry name" value="HIS_KIN"/>
    <property type="match status" value="1"/>
</dbReference>
<evidence type="ECO:0000313" key="10">
    <source>
        <dbReference type="Proteomes" id="UP000014540"/>
    </source>
</evidence>
<evidence type="ECO:0000259" key="7">
    <source>
        <dbReference type="PROSITE" id="PS50112"/>
    </source>
</evidence>
<dbReference type="CDD" id="cd00130">
    <property type="entry name" value="PAS"/>
    <property type="match status" value="3"/>
</dbReference>
<evidence type="ECO:0000256" key="1">
    <source>
        <dbReference type="ARBA" id="ARBA00000085"/>
    </source>
</evidence>
<feature type="domain" description="Histidine kinase" evidence="6">
    <location>
        <begin position="420"/>
        <end position="633"/>
    </location>
</feature>
<dbReference type="InterPro" id="IPR035965">
    <property type="entry name" value="PAS-like_dom_sf"/>
</dbReference>
<dbReference type="SMART" id="SM00091">
    <property type="entry name" value="PAS"/>
    <property type="match status" value="3"/>
</dbReference>